<dbReference type="EMBL" id="CM039432">
    <property type="protein sequence ID" value="KAI4332166.1"/>
    <property type="molecule type" value="Genomic_DNA"/>
</dbReference>
<reference evidence="1 2" key="1">
    <citation type="journal article" date="2022" name="DNA Res.">
        <title>Chromosomal-level genome assembly of the orchid tree Bauhinia variegata (Leguminosae; Cercidoideae) supports the allotetraploid origin hypothesis of Bauhinia.</title>
        <authorList>
            <person name="Zhong Y."/>
            <person name="Chen Y."/>
            <person name="Zheng D."/>
            <person name="Pang J."/>
            <person name="Liu Y."/>
            <person name="Luo S."/>
            <person name="Meng S."/>
            <person name="Qian L."/>
            <person name="Wei D."/>
            <person name="Dai S."/>
            <person name="Zhou R."/>
        </authorList>
    </citation>
    <scope>NUCLEOTIDE SEQUENCE [LARGE SCALE GENOMIC DNA]</scope>
    <source>
        <strain evidence="1">BV-YZ2020</strain>
    </source>
</reference>
<comment type="caution">
    <text evidence="1">The sequence shown here is derived from an EMBL/GenBank/DDBJ whole genome shotgun (WGS) entry which is preliminary data.</text>
</comment>
<dbReference type="Proteomes" id="UP000828941">
    <property type="component" value="Chromosome 7"/>
</dbReference>
<evidence type="ECO:0000313" key="1">
    <source>
        <dbReference type="EMBL" id="KAI4332166.1"/>
    </source>
</evidence>
<keyword evidence="2" id="KW-1185">Reference proteome</keyword>
<sequence>MDDGLVELANDNQLKQVLEKYEEHREIHFYFERPLDIPVVCDFVDLDLGGEGNMVDEEERVGVKDMNVTNEEKYILNLYKELYCDEEGQSEGEEEVVCEEEDEEEATEGGGGGMEYFIDNTLIMITMTAARMRLVIGLDDCFLKGYYDGSALGQDEDRGFYPIAITVVDKETSDTWSWFVTRLVEDLGSDVVETHIWANMAKGHKGKEYRERFWSRAKSMIMQEYNDKMEEFRKFDKDAWDYLADRPPKLWLSAMGCNSVVPEEYVSHYFNQDMYLAAYEPHIQPISGEDLWEKSGKEAPLPPKLSRPAGRPKASRTKEA</sequence>
<accession>A0ACB9N7F1</accession>
<evidence type="ECO:0000313" key="2">
    <source>
        <dbReference type="Proteomes" id="UP000828941"/>
    </source>
</evidence>
<organism evidence="1 2">
    <name type="scientific">Bauhinia variegata</name>
    <name type="common">Purple orchid tree</name>
    <name type="synonym">Phanera variegata</name>
    <dbReference type="NCBI Taxonomy" id="167791"/>
    <lineage>
        <taxon>Eukaryota</taxon>
        <taxon>Viridiplantae</taxon>
        <taxon>Streptophyta</taxon>
        <taxon>Embryophyta</taxon>
        <taxon>Tracheophyta</taxon>
        <taxon>Spermatophyta</taxon>
        <taxon>Magnoliopsida</taxon>
        <taxon>eudicotyledons</taxon>
        <taxon>Gunneridae</taxon>
        <taxon>Pentapetalae</taxon>
        <taxon>rosids</taxon>
        <taxon>fabids</taxon>
        <taxon>Fabales</taxon>
        <taxon>Fabaceae</taxon>
        <taxon>Cercidoideae</taxon>
        <taxon>Cercideae</taxon>
        <taxon>Bauhiniinae</taxon>
        <taxon>Bauhinia</taxon>
    </lineage>
</organism>
<gene>
    <name evidence="1" type="ORF">L6164_017097</name>
</gene>
<protein>
    <submittedName>
        <fullName evidence="1">Uncharacterized protein</fullName>
    </submittedName>
</protein>
<proteinExistence type="predicted"/>
<name>A0ACB9N7F1_BAUVA</name>